<accession>A0A8U0HRL7</accession>
<keyword evidence="1" id="KW-0472">Membrane</keyword>
<feature type="transmembrane region" description="Helical" evidence="1">
    <location>
        <begin position="113"/>
        <end position="133"/>
    </location>
</feature>
<dbReference type="Pfam" id="PF11255">
    <property type="entry name" value="DUF3054"/>
    <property type="match status" value="1"/>
</dbReference>
<reference evidence="2 3" key="1">
    <citation type="submission" date="2022-04" db="EMBL/GenBank/DDBJ databases">
        <title>Diverse halophilic archaea isolated from saline environments.</title>
        <authorList>
            <person name="Cui H.-L."/>
        </authorList>
    </citation>
    <scope>NUCLEOTIDE SEQUENCE [LARGE SCALE GENOMIC DNA]</scope>
    <source>
        <strain evidence="2 3">XZYJT49</strain>
    </source>
</reference>
<name>A0A8U0HRL7_9EURY</name>
<dbReference type="EMBL" id="CP096659">
    <property type="protein sequence ID" value="UPV73376.1"/>
    <property type="molecule type" value="Genomic_DNA"/>
</dbReference>
<gene>
    <name evidence="2" type="ORF">M0R89_12565</name>
</gene>
<keyword evidence="1" id="KW-1133">Transmembrane helix</keyword>
<dbReference type="RefSeq" id="WP_248649432.1">
    <property type="nucleotide sequence ID" value="NZ_CP096659.1"/>
</dbReference>
<feature type="transmembrane region" description="Helical" evidence="1">
    <location>
        <begin position="20"/>
        <end position="38"/>
    </location>
</feature>
<dbReference type="KEGG" id="halx:M0R89_12565"/>
<evidence type="ECO:0000313" key="3">
    <source>
        <dbReference type="Proteomes" id="UP000830729"/>
    </source>
</evidence>
<evidence type="ECO:0000313" key="2">
    <source>
        <dbReference type="EMBL" id="UPV73376.1"/>
    </source>
</evidence>
<feature type="transmembrane region" description="Helical" evidence="1">
    <location>
        <begin position="50"/>
        <end position="71"/>
    </location>
</feature>
<dbReference type="InterPro" id="IPR021414">
    <property type="entry name" value="DUF3054"/>
</dbReference>
<evidence type="ECO:0000256" key="1">
    <source>
        <dbReference type="SAM" id="Phobius"/>
    </source>
</evidence>
<keyword evidence="1" id="KW-0812">Transmembrane</keyword>
<feature type="transmembrane region" description="Helical" evidence="1">
    <location>
        <begin position="83"/>
        <end position="101"/>
    </location>
</feature>
<keyword evidence="3" id="KW-1185">Reference proteome</keyword>
<proteinExistence type="predicted"/>
<dbReference type="AlphaFoldDB" id="A0A8U0HRL7"/>
<organism evidence="2 3">
    <name type="scientific">Halorussus limi</name>
    <dbReference type="NCBI Taxonomy" id="2938695"/>
    <lineage>
        <taxon>Archaea</taxon>
        <taxon>Methanobacteriati</taxon>
        <taxon>Methanobacteriota</taxon>
        <taxon>Stenosarchaea group</taxon>
        <taxon>Halobacteria</taxon>
        <taxon>Halobacteriales</taxon>
        <taxon>Haladaptataceae</taxon>
        <taxon>Halorussus</taxon>
    </lineage>
</organism>
<dbReference type="Proteomes" id="UP000830729">
    <property type="component" value="Chromosome"/>
</dbReference>
<sequence length="138" mass="14129">MSNAEGLLGSRFDRSRATAGLALGDLLVLAGFLTAGSLNHGVDPVSMPGHVAGTIAPFLVGWVVASLVAGAYAPDATRTVGTAVLRAVSAWVPAAAIGLTLRSTGFFHGDSPVTFILVVTVVGIVCFSAWRAFAAYLW</sequence>
<protein>
    <submittedName>
        <fullName evidence="2">DUF3054 domain-containing protein</fullName>
    </submittedName>
</protein>
<dbReference type="GeneID" id="72186046"/>